<name>A0A3P3XI52_9SPIR</name>
<evidence type="ECO:0000313" key="2">
    <source>
        <dbReference type="EMBL" id="SLM12369.1"/>
    </source>
</evidence>
<evidence type="ECO:0000256" key="1">
    <source>
        <dbReference type="SAM" id="Phobius"/>
    </source>
</evidence>
<keyword evidence="1" id="KW-0472">Membrane</keyword>
<protein>
    <submittedName>
        <fullName evidence="2">Uncharacterized protein</fullName>
    </submittedName>
</protein>
<feature type="transmembrane region" description="Helical" evidence="1">
    <location>
        <begin position="29"/>
        <end position="47"/>
    </location>
</feature>
<organism evidence="2">
    <name type="scientific">uncultured spirochete</name>
    <dbReference type="NCBI Taxonomy" id="156406"/>
    <lineage>
        <taxon>Bacteria</taxon>
        <taxon>Pseudomonadati</taxon>
        <taxon>Spirochaetota</taxon>
        <taxon>Spirochaetia</taxon>
        <taxon>Spirochaetales</taxon>
        <taxon>environmental samples</taxon>
    </lineage>
</organism>
<keyword evidence="1" id="KW-0812">Transmembrane</keyword>
<dbReference type="AlphaFoldDB" id="A0A3P3XI52"/>
<dbReference type="EMBL" id="FWDM01000018">
    <property type="protein sequence ID" value="SLM12369.1"/>
    <property type="molecule type" value="Genomic_DNA"/>
</dbReference>
<proteinExistence type="predicted"/>
<keyword evidence="1" id="KW-1133">Transmembrane helix</keyword>
<reference evidence="2" key="1">
    <citation type="submission" date="2017-02" db="EMBL/GenBank/DDBJ databases">
        <authorList>
            <person name="Regsiter A."/>
            <person name="William W."/>
        </authorList>
    </citation>
    <scope>NUCLEOTIDE SEQUENCE</scope>
    <source>
        <strain evidence="2">Bib</strain>
    </source>
</reference>
<accession>A0A3P3XI52</accession>
<sequence length="48" mass="5591">MLTDQWYNSKVERIVILEQQAAGAMGQRLVVCFSMLFFAFVQLFHPIL</sequence>
<gene>
    <name evidence="2" type="ORF">SPIROBIBN47_250007</name>
</gene>